<protein>
    <submittedName>
        <fullName evidence="1">Uncharacterized protein</fullName>
    </submittedName>
</protein>
<feature type="non-terminal residue" evidence="1">
    <location>
        <position position="56"/>
    </location>
</feature>
<organism evidence="1">
    <name type="scientific">marine metagenome</name>
    <dbReference type="NCBI Taxonomy" id="408172"/>
    <lineage>
        <taxon>unclassified sequences</taxon>
        <taxon>metagenomes</taxon>
        <taxon>ecological metagenomes</taxon>
    </lineage>
</organism>
<sequence>MSTQFTKLFTLYKSTQDMGFYGSQTTNKNISSRTYVLGKFCWKRGTKLPWLKPKRC</sequence>
<dbReference type="AlphaFoldDB" id="A0A382FTY3"/>
<proteinExistence type="predicted"/>
<accession>A0A382FTY3</accession>
<gene>
    <name evidence="1" type="ORF">METZ01_LOCUS218889</name>
</gene>
<name>A0A382FTY3_9ZZZZ</name>
<dbReference type="EMBL" id="UINC01051638">
    <property type="protein sequence ID" value="SVB66035.1"/>
    <property type="molecule type" value="Genomic_DNA"/>
</dbReference>
<reference evidence="1" key="1">
    <citation type="submission" date="2018-05" db="EMBL/GenBank/DDBJ databases">
        <authorList>
            <person name="Lanie J.A."/>
            <person name="Ng W.-L."/>
            <person name="Kazmierczak K.M."/>
            <person name="Andrzejewski T.M."/>
            <person name="Davidsen T.M."/>
            <person name="Wayne K.J."/>
            <person name="Tettelin H."/>
            <person name="Glass J.I."/>
            <person name="Rusch D."/>
            <person name="Podicherti R."/>
            <person name="Tsui H.-C.T."/>
            <person name="Winkler M.E."/>
        </authorList>
    </citation>
    <scope>NUCLEOTIDE SEQUENCE</scope>
</reference>
<evidence type="ECO:0000313" key="1">
    <source>
        <dbReference type="EMBL" id="SVB66035.1"/>
    </source>
</evidence>